<dbReference type="PANTHER" id="PTHR13199:SF23">
    <property type="entry name" value="MEIOSIS CHROMOSOME SEGREGATION FAMILY PROTEIN"/>
    <property type="match status" value="1"/>
</dbReference>
<dbReference type="PANTHER" id="PTHR13199">
    <property type="entry name" value="GH03947P"/>
    <property type="match status" value="1"/>
</dbReference>
<dbReference type="OrthoDB" id="8625101at2759"/>
<dbReference type="InterPro" id="IPR033473">
    <property type="entry name" value="Atos-like_C"/>
</dbReference>
<reference evidence="3" key="2">
    <citation type="journal article" date="2023" name="Plants (Basel)">
        <title>Annotation of the Turnera subulata (Passifloraceae) Draft Genome Reveals the S-Locus Evolved after the Divergence of Turneroideae from Passifloroideae in a Stepwise Manner.</title>
        <authorList>
            <person name="Henning P.M."/>
            <person name="Roalson E.H."/>
            <person name="Mir W."/>
            <person name="McCubbin A.G."/>
            <person name="Shore J.S."/>
        </authorList>
    </citation>
    <scope>NUCLEOTIDE SEQUENCE</scope>
    <source>
        <strain evidence="3">F60SS</strain>
    </source>
</reference>
<evidence type="ECO:0000313" key="4">
    <source>
        <dbReference type="Proteomes" id="UP001141552"/>
    </source>
</evidence>
<dbReference type="InterPro" id="IPR051506">
    <property type="entry name" value="ATOS_Transcription_Regulators"/>
</dbReference>
<dbReference type="AlphaFoldDB" id="A0A9Q0F1L0"/>
<feature type="region of interest" description="Disordered" evidence="1">
    <location>
        <begin position="271"/>
        <end position="290"/>
    </location>
</feature>
<accession>A0A9Q0F1L0</accession>
<keyword evidence="4" id="KW-1185">Reference proteome</keyword>
<dbReference type="Proteomes" id="UP001141552">
    <property type="component" value="Unassembled WGS sequence"/>
</dbReference>
<feature type="compositionally biased region" description="Low complexity" evidence="1">
    <location>
        <begin position="276"/>
        <end position="290"/>
    </location>
</feature>
<evidence type="ECO:0000313" key="3">
    <source>
        <dbReference type="EMBL" id="KAJ4823189.1"/>
    </source>
</evidence>
<proteinExistence type="predicted"/>
<dbReference type="Pfam" id="PF13889">
    <property type="entry name" value="Chromosome_seg"/>
    <property type="match status" value="1"/>
</dbReference>
<feature type="domain" description="Atos-like conserved" evidence="2">
    <location>
        <begin position="397"/>
        <end position="456"/>
    </location>
</feature>
<sequence length="720" mass="78188">MGLPQVSSVGDAEEVAATSLGSFLRSPSRFSGVGTCDLDGLHGESVNHTTGNTLSSSLGELPRTTSPEFLKFPDNSFGFGDPLASNVYGLKTRSAEKAGGLGPRSGRTISDPATRIVGFESCQRSSHCDRLEGASTDRVHSSSMSGVIINEAESNVSLVRKRLLSPLSNILSADQFSGDSLDIGSHVSQRNGSVKTGKLFASVAHDHKKANVGSTISVSVPSLLLPSCPDQKIVHLIDGPLLENRYLQIQKSTFCSPGIDNFNDAIEERYQKQAVSSSPKKGNSSPLSLSPLGPKFYDRAKGRCWNIKTHSDNCYPDLKNEHSVDRNHTGTIIGSREVELGISSRSFEGTGLSCKEIRPSSFDGGAEMCWSLMQESAPSPYVRHLRGLSGHPVRRSLVGSFEESLLSGRFFSGKFAQRIDGFLAVLSVTGGNFSPQSQKLPFSVTSVDEDCYLLYYASIDLGGKSSSNKYRGQKLKRCLSNDDSQTVRSRMRVPMKGRIQLVLSNPEKTPLHTFLCNYDLSDMPAGTKTFMRQKATLASSGTNSAESKQEPIGSNMDNKTSILRKSQRQPAGAGCCDVPEKSQSAGKMDAESLVLEKGCSDGDCARSGTKDGTGSERKSSPHCCSKINESNPGSGALRYALHLRFLCPSPKRSSKSVQRCKSDPLSVPQKMNSGVEEERKFYLYNDLKVVFPQRHSDTDEGKLNVEYHFPEDPRYFDITN</sequence>
<dbReference type="EMBL" id="JAKUCV010007504">
    <property type="protein sequence ID" value="KAJ4823189.1"/>
    <property type="molecule type" value="Genomic_DNA"/>
</dbReference>
<feature type="region of interest" description="Disordered" evidence="1">
    <location>
        <begin position="651"/>
        <end position="671"/>
    </location>
</feature>
<organism evidence="3 4">
    <name type="scientific">Turnera subulata</name>
    <dbReference type="NCBI Taxonomy" id="218843"/>
    <lineage>
        <taxon>Eukaryota</taxon>
        <taxon>Viridiplantae</taxon>
        <taxon>Streptophyta</taxon>
        <taxon>Embryophyta</taxon>
        <taxon>Tracheophyta</taxon>
        <taxon>Spermatophyta</taxon>
        <taxon>Magnoliopsida</taxon>
        <taxon>eudicotyledons</taxon>
        <taxon>Gunneridae</taxon>
        <taxon>Pentapetalae</taxon>
        <taxon>rosids</taxon>
        <taxon>fabids</taxon>
        <taxon>Malpighiales</taxon>
        <taxon>Passifloraceae</taxon>
        <taxon>Turnera</taxon>
    </lineage>
</organism>
<dbReference type="InterPro" id="IPR025261">
    <property type="entry name" value="Atos-like_cons_dom"/>
</dbReference>
<name>A0A9Q0F1L0_9ROSI</name>
<gene>
    <name evidence="3" type="ORF">Tsubulata_015136</name>
</gene>
<protein>
    <recommendedName>
        <fullName evidence="2">Atos-like conserved domain-containing protein</fullName>
    </recommendedName>
</protein>
<evidence type="ECO:0000259" key="2">
    <source>
        <dbReference type="SMART" id="SM01177"/>
    </source>
</evidence>
<comment type="caution">
    <text evidence="3">The sequence shown here is derived from an EMBL/GenBank/DDBJ whole genome shotgun (WGS) entry which is preliminary data.</text>
</comment>
<dbReference type="SMART" id="SM01177">
    <property type="entry name" value="DUF4210"/>
    <property type="match status" value="1"/>
</dbReference>
<reference evidence="3" key="1">
    <citation type="submission" date="2022-02" db="EMBL/GenBank/DDBJ databases">
        <authorList>
            <person name="Henning P.M."/>
            <person name="McCubbin A.G."/>
            <person name="Shore J.S."/>
        </authorList>
    </citation>
    <scope>NUCLEOTIDE SEQUENCE</scope>
    <source>
        <strain evidence="3">F60SS</strain>
        <tissue evidence="3">Leaves</tissue>
    </source>
</reference>
<evidence type="ECO:0000256" key="1">
    <source>
        <dbReference type="SAM" id="MobiDB-lite"/>
    </source>
</evidence>